<feature type="signal peptide" evidence="1">
    <location>
        <begin position="1"/>
        <end position="22"/>
    </location>
</feature>
<comment type="caution">
    <text evidence="3">The sequence shown here is derived from an EMBL/GenBank/DDBJ whole genome shotgun (WGS) entry which is preliminary data.</text>
</comment>
<evidence type="ECO:0000313" key="4">
    <source>
        <dbReference type="Proteomes" id="UP001216907"/>
    </source>
</evidence>
<feature type="domain" description="Ice-binding protein C-terminal" evidence="2">
    <location>
        <begin position="175"/>
        <end position="199"/>
    </location>
</feature>
<dbReference type="NCBIfam" id="TIGR02595">
    <property type="entry name" value="PEP_CTERM"/>
    <property type="match status" value="1"/>
</dbReference>
<dbReference type="Pfam" id="PF07589">
    <property type="entry name" value="PEP-CTERM"/>
    <property type="match status" value="1"/>
</dbReference>
<organism evidence="3 4">
    <name type="scientific">Paludisphaera mucosa</name>
    <dbReference type="NCBI Taxonomy" id="3030827"/>
    <lineage>
        <taxon>Bacteria</taxon>
        <taxon>Pseudomonadati</taxon>
        <taxon>Planctomycetota</taxon>
        <taxon>Planctomycetia</taxon>
        <taxon>Isosphaerales</taxon>
        <taxon>Isosphaeraceae</taxon>
        <taxon>Paludisphaera</taxon>
    </lineage>
</organism>
<reference evidence="3 4" key="1">
    <citation type="submission" date="2023-03" db="EMBL/GenBank/DDBJ databases">
        <title>Paludisphaera mucosa sp. nov. a novel planctomycete from northern fen.</title>
        <authorList>
            <person name="Ivanova A."/>
        </authorList>
    </citation>
    <scope>NUCLEOTIDE SEQUENCE [LARGE SCALE GENOMIC DNA]</scope>
    <source>
        <strain evidence="3 4">Pla2</strain>
    </source>
</reference>
<dbReference type="RefSeq" id="WP_277864747.1">
    <property type="nucleotide sequence ID" value="NZ_JARRAG010000006.1"/>
</dbReference>
<name>A0ABT6FLN4_9BACT</name>
<protein>
    <submittedName>
        <fullName evidence="3">PEP-CTERM sorting domain-containing protein</fullName>
    </submittedName>
</protein>
<dbReference type="Proteomes" id="UP001216907">
    <property type="component" value="Unassembled WGS sequence"/>
</dbReference>
<proteinExistence type="predicted"/>
<dbReference type="EMBL" id="JARRAG010000006">
    <property type="protein sequence ID" value="MDG3008429.1"/>
    <property type="molecule type" value="Genomic_DNA"/>
</dbReference>
<evidence type="ECO:0000256" key="1">
    <source>
        <dbReference type="SAM" id="SignalP"/>
    </source>
</evidence>
<dbReference type="InterPro" id="IPR013424">
    <property type="entry name" value="Ice-binding_C"/>
</dbReference>
<evidence type="ECO:0000259" key="2">
    <source>
        <dbReference type="Pfam" id="PF07589"/>
    </source>
</evidence>
<keyword evidence="1" id="KW-0732">Signal</keyword>
<sequence>MKMRRSSLAILAVGLWAGAARADVVIDFAALAAPGAGAVAVGSPYVEDGFEFSSTSVNSAFSSWEAQSANFAGSTGLFNSAAEQTTILRKVGGGAFDLVSIALAFYSSGDGQQVPVNFTGTRADASTVQQGFVLAPTFGFHTYSFVGFEDVVSVAWVQQAGFHQFDDVRIASSSAVPEPASLAMLGVGALGAPRLARRRQARRTERR</sequence>
<gene>
    <name evidence="3" type="ORF">PZE19_32085</name>
</gene>
<feature type="chain" id="PRO_5045210540" evidence="1">
    <location>
        <begin position="23"/>
        <end position="207"/>
    </location>
</feature>
<evidence type="ECO:0000313" key="3">
    <source>
        <dbReference type="EMBL" id="MDG3008429.1"/>
    </source>
</evidence>
<keyword evidence="4" id="KW-1185">Reference proteome</keyword>
<accession>A0ABT6FLN4</accession>